<accession>A0A2H3JDK8</accession>
<dbReference type="AlphaFoldDB" id="A0A2H3JDK8"/>
<name>A0A2H3JDK8_WOLCO</name>
<reference evidence="1 2" key="1">
    <citation type="journal article" date="2012" name="Science">
        <title>The Paleozoic origin of enzymatic lignin decomposition reconstructed from 31 fungal genomes.</title>
        <authorList>
            <person name="Floudas D."/>
            <person name="Binder M."/>
            <person name="Riley R."/>
            <person name="Barry K."/>
            <person name="Blanchette R.A."/>
            <person name="Henrissat B."/>
            <person name="Martinez A.T."/>
            <person name="Otillar R."/>
            <person name="Spatafora J.W."/>
            <person name="Yadav J.S."/>
            <person name="Aerts A."/>
            <person name="Benoit I."/>
            <person name="Boyd A."/>
            <person name="Carlson A."/>
            <person name="Copeland A."/>
            <person name="Coutinho P.M."/>
            <person name="de Vries R.P."/>
            <person name="Ferreira P."/>
            <person name="Findley K."/>
            <person name="Foster B."/>
            <person name="Gaskell J."/>
            <person name="Glotzer D."/>
            <person name="Gorecki P."/>
            <person name="Heitman J."/>
            <person name="Hesse C."/>
            <person name="Hori C."/>
            <person name="Igarashi K."/>
            <person name="Jurgens J.A."/>
            <person name="Kallen N."/>
            <person name="Kersten P."/>
            <person name="Kohler A."/>
            <person name="Kuees U."/>
            <person name="Kumar T.K.A."/>
            <person name="Kuo A."/>
            <person name="LaButti K."/>
            <person name="Larrondo L.F."/>
            <person name="Lindquist E."/>
            <person name="Ling A."/>
            <person name="Lombard V."/>
            <person name="Lucas S."/>
            <person name="Lundell T."/>
            <person name="Martin R."/>
            <person name="McLaughlin D.J."/>
            <person name="Morgenstern I."/>
            <person name="Morin E."/>
            <person name="Murat C."/>
            <person name="Nagy L.G."/>
            <person name="Nolan M."/>
            <person name="Ohm R.A."/>
            <person name="Patyshakuliyeva A."/>
            <person name="Rokas A."/>
            <person name="Ruiz-Duenas F.J."/>
            <person name="Sabat G."/>
            <person name="Salamov A."/>
            <person name="Samejima M."/>
            <person name="Schmutz J."/>
            <person name="Slot J.C."/>
            <person name="St John F."/>
            <person name="Stenlid J."/>
            <person name="Sun H."/>
            <person name="Sun S."/>
            <person name="Syed K."/>
            <person name="Tsang A."/>
            <person name="Wiebenga A."/>
            <person name="Young D."/>
            <person name="Pisabarro A."/>
            <person name="Eastwood D.C."/>
            <person name="Martin F."/>
            <person name="Cullen D."/>
            <person name="Grigoriev I.V."/>
            <person name="Hibbett D.S."/>
        </authorList>
    </citation>
    <scope>NUCLEOTIDE SEQUENCE [LARGE SCALE GENOMIC DNA]</scope>
    <source>
        <strain evidence="1 2">MD-104</strain>
    </source>
</reference>
<dbReference type="Gene3D" id="3.30.559.10">
    <property type="entry name" value="Chloramphenicol acetyltransferase-like domain"/>
    <property type="match status" value="1"/>
</dbReference>
<dbReference type="OrthoDB" id="3252971at2759"/>
<organism evidence="1 2">
    <name type="scientific">Wolfiporia cocos (strain MD-104)</name>
    <name type="common">Brown rot fungus</name>
    <dbReference type="NCBI Taxonomy" id="742152"/>
    <lineage>
        <taxon>Eukaryota</taxon>
        <taxon>Fungi</taxon>
        <taxon>Dikarya</taxon>
        <taxon>Basidiomycota</taxon>
        <taxon>Agaricomycotina</taxon>
        <taxon>Agaricomycetes</taxon>
        <taxon>Polyporales</taxon>
        <taxon>Phaeolaceae</taxon>
        <taxon>Wolfiporia</taxon>
    </lineage>
</organism>
<evidence type="ECO:0000313" key="2">
    <source>
        <dbReference type="Proteomes" id="UP000218811"/>
    </source>
</evidence>
<keyword evidence="2" id="KW-1185">Reference proteome</keyword>
<protein>
    <submittedName>
        <fullName evidence="1">Uncharacterized protein</fullName>
    </submittedName>
</protein>
<evidence type="ECO:0000313" key="1">
    <source>
        <dbReference type="EMBL" id="PCH34784.1"/>
    </source>
</evidence>
<gene>
    <name evidence="1" type="ORF">WOLCODRAFT_19579</name>
</gene>
<proteinExistence type="predicted"/>
<sequence>MSSPYIFHKADDDRTYTRKMYGFESLAACFAEAGSFFYHEIWVDSTLVEHRDEKTIIDRNTELTRRLWPVSAGRHMMEFHYGPESLQQGIWIFAIHGPHFGCDARIANDLLDQFLRCLWDELLNAGSTSVSTLRWGQETSRLASAAAVLTGDFDSILSMNAELQASPAPTSIPFLPPVFCDPTVQGVSITHRVLFDEDKTRAFRTLCRKHSRTVTQVIDSLYAVAHVETTLRNARARGADRFQTVMGLYKTSDIWLMPWSIRDQVT</sequence>
<dbReference type="InterPro" id="IPR023213">
    <property type="entry name" value="CAT-like_dom_sf"/>
</dbReference>
<dbReference type="EMBL" id="KB467832">
    <property type="protein sequence ID" value="PCH34784.1"/>
    <property type="molecule type" value="Genomic_DNA"/>
</dbReference>
<dbReference type="Proteomes" id="UP000218811">
    <property type="component" value="Unassembled WGS sequence"/>
</dbReference>